<dbReference type="SUPFAM" id="SSF52540">
    <property type="entry name" value="P-loop containing nucleoside triphosphate hydrolases"/>
    <property type="match status" value="1"/>
</dbReference>
<dbReference type="InterPro" id="IPR017871">
    <property type="entry name" value="ABC_transporter-like_CS"/>
</dbReference>
<feature type="domain" description="ABC transporter" evidence="11">
    <location>
        <begin position="25"/>
        <end position="266"/>
    </location>
</feature>
<evidence type="ECO:0000256" key="6">
    <source>
        <dbReference type="ARBA" id="ARBA00022741"/>
    </source>
</evidence>
<dbReference type="OrthoDB" id="9802264at2"/>
<evidence type="ECO:0000256" key="3">
    <source>
        <dbReference type="ARBA" id="ARBA00022475"/>
    </source>
</evidence>
<keyword evidence="3" id="KW-1003">Cell membrane</keyword>
<keyword evidence="5" id="KW-0592">Phosphate transport</keyword>
<keyword evidence="2" id="KW-0813">Transport</keyword>
<sequence length="271" mass="30447">MPLSSPLGFDNILDVNNLTDQQTAIDIEHLNLFYNSAHALKDISMRIPKGQVTAFIGPSGCGKSTLLRCINRMNDLVEGCRVEGQVKLHGKDVYSYDVDVPTLRRRVGMVFQRPNPFPKSIYENVVYGLRLQGIKNTRVLDDTVERSLRSAALWDEVKDRLHENAFGLSGGQQQRLVIARAIAIEPEIMLLDEPTSALDPISTLTIEELINDLKTKYTVVIVTHNMQQAARVSDHTAFIHMGKLIEYSNTDAIFTSPEKKQTEDYITGRYG</sequence>
<dbReference type="RefSeq" id="WP_124937816.1">
    <property type="nucleotide sequence ID" value="NZ_RJVQ01000006.1"/>
</dbReference>
<evidence type="ECO:0000256" key="10">
    <source>
        <dbReference type="ARBA" id="ARBA00054713"/>
    </source>
</evidence>
<evidence type="ECO:0000256" key="7">
    <source>
        <dbReference type="ARBA" id="ARBA00022840"/>
    </source>
</evidence>
<evidence type="ECO:0000256" key="2">
    <source>
        <dbReference type="ARBA" id="ARBA00022448"/>
    </source>
</evidence>
<dbReference type="GO" id="GO:0016887">
    <property type="term" value="F:ATP hydrolysis activity"/>
    <property type="evidence" value="ECO:0007669"/>
    <property type="project" value="InterPro"/>
</dbReference>
<keyword evidence="9" id="KW-0472">Membrane</keyword>
<comment type="subcellular location">
    <subcellularLocation>
        <location evidence="1">Cell inner membrane</location>
        <topology evidence="1">Peripheral membrane protein</topology>
    </subcellularLocation>
</comment>
<dbReference type="InterPro" id="IPR005670">
    <property type="entry name" value="PstB-like"/>
</dbReference>
<evidence type="ECO:0000256" key="5">
    <source>
        <dbReference type="ARBA" id="ARBA00022592"/>
    </source>
</evidence>
<dbReference type="FunFam" id="3.40.50.300:FF:000132">
    <property type="entry name" value="Phosphate import ATP-binding protein PstB"/>
    <property type="match status" value="1"/>
</dbReference>
<keyword evidence="7 12" id="KW-0067">ATP-binding</keyword>
<dbReference type="Gene3D" id="3.40.50.300">
    <property type="entry name" value="P-loop containing nucleotide triphosphate hydrolases"/>
    <property type="match status" value="1"/>
</dbReference>
<keyword evidence="8" id="KW-1278">Translocase</keyword>
<evidence type="ECO:0000256" key="1">
    <source>
        <dbReference type="ARBA" id="ARBA00004417"/>
    </source>
</evidence>
<dbReference type="GO" id="GO:0005315">
    <property type="term" value="F:phosphate transmembrane transporter activity"/>
    <property type="evidence" value="ECO:0007669"/>
    <property type="project" value="InterPro"/>
</dbReference>
<name>A0A3N9TDJ2_9VIBR</name>
<dbReference type="GO" id="GO:0035435">
    <property type="term" value="P:phosphate ion transmembrane transport"/>
    <property type="evidence" value="ECO:0007669"/>
    <property type="project" value="InterPro"/>
</dbReference>
<evidence type="ECO:0000256" key="8">
    <source>
        <dbReference type="ARBA" id="ARBA00022967"/>
    </source>
</evidence>
<keyword evidence="12" id="KW-0378">Hydrolase</keyword>
<keyword evidence="4" id="KW-0997">Cell inner membrane</keyword>
<dbReference type="GO" id="GO:0005886">
    <property type="term" value="C:plasma membrane"/>
    <property type="evidence" value="ECO:0007669"/>
    <property type="project" value="UniProtKB-SubCell"/>
</dbReference>
<proteinExistence type="predicted"/>
<dbReference type="AlphaFoldDB" id="A0A3N9TDJ2"/>
<evidence type="ECO:0000256" key="4">
    <source>
        <dbReference type="ARBA" id="ARBA00022519"/>
    </source>
</evidence>
<protein>
    <submittedName>
        <fullName evidence="12">Phosphate ABC transporter ATP-binding protein</fullName>
        <ecNumber evidence="12">3.6.3.27</ecNumber>
    </submittedName>
</protein>
<reference evidence="12 13" key="1">
    <citation type="submission" date="2018-11" db="EMBL/GenBank/DDBJ databases">
        <title>Vibrio LJC006 sp. nov., isolated from seawater during the bloom of the enteromorpha.</title>
        <authorList>
            <person name="Liang J."/>
        </authorList>
    </citation>
    <scope>NUCLEOTIDE SEQUENCE [LARGE SCALE GENOMIC DNA]</scope>
    <source>
        <strain evidence="12 13">LJC006</strain>
    </source>
</reference>
<comment type="caution">
    <text evidence="12">The sequence shown here is derived from an EMBL/GenBank/DDBJ whole genome shotgun (WGS) entry which is preliminary data.</text>
</comment>
<organism evidence="12 13">
    <name type="scientific">Vibrio viridaestus</name>
    <dbReference type="NCBI Taxonomy" id="2487322"/>
    <lineage>
        <taxon>Bacteria</taxon>
        <taxon>Pseudomonadati</taxon>
        <taxon>Pseudomonadota</taxon>
        <taxon>Gammaproteobacteria</taxon>
        <taxon>Vibrionales</taxon>
        <taxon>Vibrionaceae</taxon>
        <taxon>Vibrio</taxon>
    </lineage>
</organism>
<dbReference type="InterPro" id="IPR027417">
    <property type="entry name" value="P-loop_NTPase"/>
</dbReference>
<dbReference type="PROSITE" id="PS50893">
    <property type="entry name" value="ABC_TRANSPORTER_2"/>
    <property type="match status" value="1"/>
</dbReference>
<dbReference type="NCBIfam" id="TIGR00972">
    <property type="entry name" value="3a0107s01c2"/>
    <property type="match status" value="1"/>
</dbReference>
<gene>
    <name evidence="12" type="primary">pstB</name>
    <name evidence="12" type="ORF">EES38_13945</name>
</gene>
<evidence type="ECO:0000313" key="12">
    <source>
        <dbReference type="EMBL" id="RQW62278.1"/>
    </source>
</evidence>
<accession>A0A3N9TDJ2</accession>
<dbReference type="Pfam" id="PF00005">
    <property type="entry name" value="ABC_tran"/>
    <property type="match status" value="1"/>
</dbReference>
<dbReference type="PANTHER" id="PTHR43423">
    <property type="entry name" value="ABC TRANSPORTER I FAMILY MEMBER 17"/>
    <property type="match status" value="1"/>
</dbReference>
<dbReference type="GO" id="GO:0005524">
    <property type="term" value="F:ATP binding"/>
    <property type="evidence" value="ECO:0007669"/>
    <property type="project" value="UniProtKB-KW"/>
</dbReference>
<dbReference type="EMBL" id="RJVQ01000006">
    <property type="protein sequence ID" value="RQW62278.1"/>
    <property type="molecule type" value="Genomic_DNA"/>
</dbReference>
<comment type="function">
    <text evidence="10">Part of the ABC transporter complex PstSACB involved in phosphate import. Responsible for energy coupling to the transport system.</text>
</comment>
<dbReference type="SMART" id="SM00382">
    <property type="entry name" value="AAA"/>
    <property type="match status" value="1"/>
</dbReference>
<dbReference type="CDD" id="cd03260">
    <property type="entry name" value="ABC_PstB_phosphate_transporter"/>
    <property type="match status" value="1"/>
</dbReference>
<dbReference type="PANTHER" id="PTHR43423:SF12">
    <property type="entry name" value="IRON EXPORT ATP-BINDING PROTEIN FETA-RELATED"/>
    <property type="match status" value="1"/>
</dbReference>
<evidence type="ECO:0000259" key="11">
    <source>
        <dbReference type="PROSITE" id="PS50893"/>
    </source>
</evidence>
<dbReference type="InterPro" id="IPR003593">
    <property type="entry name" value="AAA+_ATPase"/>
</dbReference>
<evidence type="ECO:0000313" key="13">
    <source>
        <dbReference type="Proteomes" id="UP000281112"/>
    </source>
</evidence>
<dbReference type="Proteomes" id="UP000281112">
    <property type="component" value="Unassembled WGS sequence"/>
</dbReference>
<evidence type="ECO:0000256" key="9">
    <source>
        <dbReference type="ARBA" id="ARBA00023136"/>
    </source>
</evidence>
<dbReference type="PROSITE" id="PS00211">
    <property type="entry name" value="ABC_TRANSPORTER_1"/>
    <property type="match status" value="1"/>
</dbReference>
<keyword evidence="6" id="KW-0547">Nucleotide-binding</keyword>
<keyword evidence="13" id="KW-1185">Reference proteome</keyword>
<dbReference type="EC" id="3.6.3.27" evidence="12"/>
<dbReference type="InterPro" id="IPR003439">
    <property type="entry name" value="ABC_transporter-like_ATP-bd"/>
</dbReference>